<sequence>MPSDIAPKKLTFSSKDANKIKDRVSWKDVNLDYDFKNTLPSKVTDQDIKRFDPFSININSQRTTISGVSYPNKSYQIMSHDDKKGTIKIKAIFNYIPLGLEARNNNVKKYEEEKEYNIFKLGTDANLDFIGTNNDSEDIRNIPELKELSESNLLPSSFNTSDISNILKFINTDKSQGYPISKMIFDIKTDDTNGTITISGYLPSDYYPNQKNKVYTKTYTGLNKISDYTFLLNTNPNNFNKKEKRPSEITISDIYNNFLKYSGYNSSDLKLELIPNDAEGKLSLKFILNGGYPNSIGNLNGFSASEDGNYVRIDEITDFKTTSEYESQFSLIFLDDNDKSLNDIKRYTPQQINQTLNNDASHSSDIKLTIGGKEIKDTKSLAEALIKKKGSSIESIQTQPDINVYYNDPNGEITVKITYKNAINDGDLVFIERYTGFAKGNQVTTNDVFSFKTNSRLFNDNLSFKDTLPTSIKKEIESNKIDIKDFINYHSGDYVNAINQNKYKLEITTDDIHGYLTIKIVFDRSSINDERSLLSYTATYSGFMTE</sequence>
<dbReference type="KEGG" id="miw:EER00_05370"/>
<accession>A0A9J7BWK6</accession>
<feature type="domain" description="Lipoprotein-associated type-17" evidence="1">
    <location>
        <begin position="455"/>
        <end position="545"/>
    </location>
</feature>
<reference evidence="2" key="1">
    <citation type="submission" date="2022-10" db="EMBL/GenBank/DDBJ databases">
        <title>The first complete genome sequence of Mycoplasma iowae strain 695.</title>
        <authorList>
            <person name="Ghanem M."/>
            <person name="El-Gazzar M."/>
        </authorList>
    </citation>
    <scope>NUCLEOTIDE SEQUENCE</scope>
    <source>
        <strain evidence="2">695</strain>
    </source>
</reference>
<dbReference type="AlphaFoldDB" id="A0A9J7BWK6"/>
<dbReference type="RefSeq" id="WP_229503181.1">
    <property type="nucleotide sequence ID" value="NZ_CP033512.2"/>
</dbReference>
<proteinExistence type="predicted"/>
<name>A0A9J7BWK6_MALIO</name>
<evidence type="ECO:0000259" key="1">
    <source>
        <dbReference type="Pfam" id="PF04200"/>
    </source>
</evidence>
<dbReference type="GeneID" id="96867257"/>
<dbReference type="Pfam" id="PF04200">
    <property type="entry name" value="Lipoprotein_17"/>
    <property type="match status" value="3"/>
</dbReference>
<feature type="domain" description="Lipoprotein-associated type-17" evidence="1">
    <location>
        <begin position="144"/>
        <end position="224"/>
    </location>
</feature>
<organism evidence="2">
    <name type="scientific">Malacoplasma iowae 695</name>
    <dbReference type="NCBI Taxonomy" id="1048830"/>
    <lineage>
        <taxon>Bacteria</taxon>
        <taxon>Bacillati</taxon>
        <taxon>Mycoplasmatota</taxon>
        <taxon>Mycoplasmoidales</taxon>
        <taxon>Mycoplasmoidaceae</taxon>
        <taxon>Malacoplasma</taxon>
    </lineage>
</organism>
<keyword evidence="2" id="KW-0449">Lipoprotein</keyword>
<dbReference type="InterPro" id="IPR007326">
    <property type="entry name" value="Lipoprotein-assoc_dom"/>
</dbReference>
<evidence type="ECO:0000313" key="2">
    <source>
        <dbReference type="EMBL" id="UYS84733.1"/>
    </source>
</evidence>
<dbReference type="EMBL" id="CP033512">
    <property type="protein sequence ID" value="UYS84733.1"/>
    <property type="molecule type" value="Genomic_DNA"/>
</dbReference>
<protein>
    <submittedName>
        <fullName evidence="2">Lipoprotein 17-related variable surface protein</fullName>
    </submittedName>
</protein>
<dbReference type="Proteomes" id="UP000464283">
    <property type="component" value="Chromosome"/>
</dbReference>
<feature type="domain" description="Lipoprotein-associated type-17" evidence="1">
    <location>
        <begin position="27"/>
        <end position="118"/>
    </location>
</feature>
<gene>
    <name evidence="2" type="ORF">EER00_05370</name>
</gene>